<evidence type="ECO:0000313" key="3">
    <source>
        <dbReference type="Proteomes" id="UP001518925"/>
    </source>
</evidence>
<proteinExistence type="predicted"/>
<dbReference type="InterPro" id="IPR011042">
    <property type="entry name" value="6-blade_b-propeller_TolB-like"/>
</dbReference>
<protein>
    <submittedName>
        <fullName evidence="2">PQQ-dependent sugar dehydrogenase</fullName>
    </submittedName>
</protein>
<feature type="domain" description="Glucose/Sorbosone dehydrogenase" evidence="1">
    <location>
        <begin position="43"/>
        <end position="336"/>
    </location>
</feature>
<reference evidence="2 3" key="1">
    <citation type="submission" date="2021-02" db="EMBL/GenBank/DDBJ databases">
        <title>Bacillus sp. RD4P76, an endophyte from a halophyte.</title>
        <authorList>
            <person name="Sun J.-Q."/>
        </authorList>
    </citation>
    <scope>NUCLEOTIDE SEQUENCE [LARGE SCALE GENOMIC DNA]</scope>
    <source>
        <strain evidence="2 3">RD4P76</strain>
    </source>
</reference>
<dbReference type="PANTHER" id="PTHR19328">
    <property type="entry name" value="HEDGEHOG-INTERACTING PROTEIN"/>
    <property type="match status" value="1"/>
</dbReference>
<sequence>MKVFIVALIGTIFLTGCSFWNQDGEIEVNEVFARQAEVIATDLEIPWNITKYEEAFYLSQRPGYIVKVDEATGEKTTQQLEVTKDIHHDGEGGLLGFLLAPNFRESREAFAYHTYQDNGQIFNRIILLKLNQNTWTEQRVILDKIPGGRIHNGGRIKVGQDGKLYATAGDAGNPDHAQNVNSLAGKILRMNLNGSIPTDNPFQGSYVYSYGHRNPQGLAWDEDGRLFSSEHGQAAHDEINVIEPGMNYGWPIIEGDQQAPNMKTPFYHTGNVTWAPSGIEIKDNLLYVATLRGESIKVLNIENKSVDMALENAGRLRDVLLVDEALYTITNNRDGRGNPREDDDQLLRLLLGR</sequence>
<name>A0ABS2DDT0_9BACI</name>
<evidence type="ECO:0000313" key="2">
    <source>
        <dbReference type="EMBL" id="MBM6616610.1"/>
    </source>
</evidence>
<dbReference type="PANTHER" id="PTHR19328:SF13">
    <property type="entry name" value="HIPL1 PROTEIN"/>
    <property type="match status" value="1"/>
</dbReference>
<dbReference type="Gene3D" id="2.120.10.30">
    <property type="entry name" value="TolB, C-terminal domain"/>
    <property type="match status" value="1"/>
</dbReference>
<gene>
    <name evidence="2" type="ORF">JR050_02795</name>
</gene>
<dbReference type="Pfam" id="PF07995">
    <property type="entry name" value="GSDH"/>
    <property type="match status" value="1"/>
</dbReference>
<comment type="caution">
    <text evidence="2">The sequence shown here is derived from an EMBL/GenBank/DDBJ whole genome shotgun (WGS) entry which is preliminary data.</text>
</comment>
<dbReference type="SUPFAM" id="SSF50952">
    <property type="entry name" value="Soluble quinoprotein glucose dehydrogenase"/>
    <property type="match status" value="1"/>
</dbReference>
<dbReference type="EMBL" id="JAFELM010000013">
    <property type="protein sequence ID" value="MBM6616610.1"/>
    <property type="molecule type" value="Genomic_DNA"/>
</dbReference>
<dbReference type="Proteomes" id="UP001518925">
    <property type="component" value="Unassembled WGS sequence"/>
</dbReference>
<keyword evidence="3" id="KW-1185">Reference proteome</keyword>
<organism evidence="2 3">
    <name type="scientific">Bacillus suaedaesalsae</name>
    <dbReference type="NCBI Taxonomy" id="2810349"/>
    <lineage>
        <taxon>Bacteria</taxon>
        <taxon>Bacillati</taxon>
        <taxon>Bacillota</taxon>
        <taxon>Bacilli</taxon>
        <taxon>Bacillales</taxon>
        <taxon>Bacillaceae</taxon>
        <taxon>Bacillus</taxon>
    </lineage>
</organism>
<dbReference type="InterPro" id="IPR012938">
    <property type="entry name" value="Glc/Sorbosone_DH"/>
</dbReference>
<dbReference type="PROSITE" id="PS51257">
    <property type="entry name" value="PROKAR_LIPOPROTEIN"/>
    <property type="match status" value="1"/>
</dbReference>
<dbReference type="InterPro" id="IPR011041">
    <property type="entry name" value="Quinoprot_gluc/sorb_DH_b-prop"/>
</dbReference>
<evidence type="ECO:0000259" key="1">
    <source>
        <dbReference type="Pfam" id="PF07995"/>
    </source>
</evidence>
<accession>A0ABS2DDT0</accession>